<organism evidence="2 3">
    <name type="scientific">Sclerotinia sclerotiorum (strain ATCC 18683 / 1980 / Ss-1)</name>
    <name type="common">White mold</name>
    <name type="synonym">Whetzelinia sclerotiorum</name>
    <dbReference type="NCBI Taxonomy" id="665079"/>
    <lineage>
        <taxon>Eukaryota</taxon>
        <taxon>Fungi</taxon>
        <taxon>Dikarya</taxon>
        <taxon>Ascomycota</taxon>
        <taxon>Pezizomycotina</taxon>
        <taxon>Leotiomycetes</taxon>
        <taxon>Helotiales</taxon>
        <taxon>Sclerotiniaceae</taxon>
        <taxon>Sclerotinia</taxon>
    </lineage>
</organism>
<keyword evidence="1" id="KW-1133">Transmembrane helix</keyword>
<feature type="transmembrane region" description="Helical" evidence="1">
    <location>
        <begin position="42"/>
        <end position="70"/>
    </location>
</feature>
<reference evidence="3" key="1">
    <citation type="journal article" date="2011" name="PLoS Genet.">
        <title>Genomic analysis of the necrotrophic fungal pathogens Sclerotinia sclerotiorum and Botrytis cinerea.</title>
        <authorList>
            <person name="Amselem J."/>
            <person name="Cuomo C.A."/>
            <person name="van Kan J.A."/>
            <person name="Viaud M."/>
            <person name="Benito E.P."/>
            <person name="Couloux A."/>
            <person name="Coutinho P.M."/>
            <person name="de Vries R.P."/>
            <person name="Dyer P.S."/>
            <person name="Fillinger S."/>
            <person name="Fournier E."/>
            <person name="Gout L."/>
            <person name="Hahn M."/>
            <person name="Kohn L."/>
            <person name="Lapalu N."/>
            <person name="Plummer K.M."/>
            <person name="Pradier J.M."/>
            <person name="Quevillon E."/>
            <person name="Sharon A."/>
            <person name="Simon A."/>
            <person name="ten Have A."/>
            <person name="Tudzynski B."/>
            <person name="Tudzynski P."/>
            <person name="Wincker P."/>
            <person name="Andrew M."/>
            <person name="Anthouard V."/>
            <person name="Beever R.E."/>
            <person name="Beffa R."/>
            <person name="Benoit I."/>
            <person name="Bouzid O."/>
            <person name="Brault B."/>
            <person name="Chen Z."/>
            <person name="Choquer M."/>
            <person name="Collemare J."/>
            <person name="Cotton P."/>
            <person name="Danchin E.G."/>
            <person name="Da Silva C."/>
            <person name="Gautier A."/>
            <person name="Giraud C."/>
            <person name="Giraud T."/>
            <person name="Gonzalez C."/>
            <person name="Grossetete S."/>
            <person name="Guldener U."/>
            <person name="Henrissat B."/>
            <person name="Howlett B.J."/>
            <person name="Kodira C."/>
            <person name="Kretschmer M."/>
            <person name="Lappartient A."/>
            <person name="Leroch M."/>
            <person name="Levis C."/>
            <person name="Mauceli E."/>
            <person name="Neuveglise C."/>
            <person name="Oeser B."/>
            <person name="Pearson M."/>
            <person name="Poulain J."/>
            <person name="Poussereau N."/>
            <person name="Quesneville H."/>
            <person name="Rascle C."/>
            <person name="Schumacher J."/>
            <person name="Segurens B."/>
            <person name="Sexton A."/>
            <person name="Silva E."/>
            <person name="Sirven C."/>
            <person name="Soanes D.M."/>
            <person name="Talbot N.J."/>
            <person name="Templeton M."/>
            <person name="Yandava C."/>
            <person name="Yarden O."/>
            <person name="Zeng Q."/>
            <person name="Rollins J.A."/>
            <person name="Lebrun M.H."/>
            <person name="Dickman M."/>
        </authorList>
    </citation>
    <scope>NUCLEOTIDE SEQUENCE [LARGE SCALE GENOMIC DNA]</scope>
    <source>
        <strain evidence="3">ATCC 18683 / 1980 / Ss-1</strain>
    </source>
</reference>
<dbReference type="EMBL" id="CH476627">
    <property type="protein sequence ID" value="EDO03368.1"/>
    <property type="molecule type" value="Genomic_DNA"/>
</dbReference>
<dbReference type="Proteomes" id="UP000001312">
    <property type="component" value="Unassembled WGS sequence"/>
</dbReference>
<proteinExistence type="predicted"/>
<evidence type="ECO:0000313" key="3">
    <source>
        <dbReference type="Proteomes" id="UP000001312"/>
    </source>
</evidence>
<dbReference type="GeneID" id="5489302"/>
<gene>
    <name evidence="2" type="ORF">SS1G_05849</name>
</gene>
<name>A7EKK2_SCLS1</name>
<keyword evidence="1" id="KW-0812">Transmembrane</keyword>
<keyword evidence="3" id="KW-1185">Reference proteome</keyword>
<dbReference type="HOGENOM" id="CLU_2147385_0_0_1"/>
<accession>A7EKK2</accession>
<protein>
    <submittedName>
        <fullName evidence="2">Uncharacterized protein</fullName>
    </submittedName>
</protein>
<dbReference type="KEGG" id="ssl:SS1G_05849"/>
<dbReference type="AlphaFoldDB" id="A7EKK2"/>
<dbReference type="RefSeq" id="XP_001592927.1">
    <property type="nucleotide sequence ID" value="XM_001592877.1"/>
</dbReference>
<evidence type="ECO:0000313" key="2">
    <source>
        <dbReference type="EMBL" id="EDO03368.1"/>
    </source>
</evidence>
<sequence>MYNANIGKELEKLDVELLSVLWQTISRMLQKMIRSQISWSDLLIWILMKLFQLYSLGFLFLEGAIVAYFYQPNMSSKATAENEKDIFYVVMIANVGSLAKHYELQRNPRLIT</sequence>
<keyword evidence="1" id="KW-0472">Membrane</keyword>
<dbReference type="InParanoid" id="A7EKK2"/>
<evidence type="ECO:0000256" key="1">
    <source>
        <dbReference type="SAM" id="Phobius"/>
    </source>
</evidence>